<proteinExistence type="predicted"/>
<dbReference type="Pfam" id="PF20542">
    <property type="entry name" value="DUF6757"/>
    <property type="match status" value="1"/>
</dbReference>
<accession>A0ABD5RN48</accession>
<evidence type="ECO:0000313" key="1">
    <source>
        <dbReference type="EMBL" id="MFC5971777.1"/>
    </source>
</evidence>
<dbReference type="InterPro" id="IPR046645">
    <property type="entry name" value="DUF6757"/>
</dbReference>
<comment type="caution">
    <text evidence="1">The sequence shown here is derived from an EMBL/GenBank/DDBJ whole genome shotgun (WGS) entry which is preliminary data.</text>
</comment>
<sequence length="54" mass="6327">MQCHYCDDPADISVERGGVKVGLCGPHFRQRMDELREEGWLDDLQDEIETDRFD</sequence>
<organism evidence="1 2">
    <name type="scientific">Halomarina salina</name>
    <dbReference type="NCBI Taxonomy" id="1872699"/>
    <lineage>
        <taxon>Archaea</taxon>
        <taxon>Methanobacteriati</taxon>
        <taxon>Methanobacteriota</taxon>
        <taxon>Stenosarchaea group</taxon>
        <taxon>Halobacteria</taxon>
        <taxon>Halobacteriales</taxon>
        <taxon>Natronomonadaceae</taxon>
        <taxon>Halomarina</taxon>
    </lineage>
</organism>
<evidence type="ECO:0000313" key="2">
    <source>
        <dbReference type="Proteomes" id="UP001596099"/>
    </source>
</evidence>
<name>A0ABD5RN48_9EURY</name>
<keyword evidence="2" id="KW-1185">Reference proteome</keyword>
<gene>
    <name evidence="1" type="ORF">ACFPYI_10580</name>
</gene>
<dbReference type="EMBL" id="JBHSQH010000001">
    <property type="protein sequence ID" value="MFC5971777.1"/>
    <property type="molecule type" value="Genomic_DNA"/>
</dbReference>
<dbReference type="AlphaFoldDB" id="A0ABD5RN48"/>
<dbReference type="RefSeq" id="WP_247414662.1">
    <property type="nucleotide sequence ID" value="NZ_JALLGW010000001.1"/>
</dbReference>
<protein>
    <submittedName>
        <fullName evidence="1">DUF6757 family protein</fullName>
    </submittedName>
</protein>
<reference evidence="1 2" key="1">
    <citation type="journal article" date="2019" name="Int. J. Syst. Evol. Microbiol.">
        <title>The Global Catalogue of Microorganisms (GCM) 10K type strain sequencing project: providing services to taxonomists for standard genome sequencing and annotation.</title>
        <authorList>
            <consortium name="The Broad Institute Genomics Platform"/>
            <consortium name="The Broad Institute Genome Sequencing Center for Infectious Disease"/>
            <person name="Wu L."/>
            <person name="Ma J."/>
        </authorList>
    </citation>
    <scope>NUCLEOTIDE SEQUENCE [LARGE SCALE GENOMIC DNA]</scope>
    <source>
        <strain evidence="1 2">CGMCC 1.12543</strain>
    </source>
</reference>
<dbReference type="Proteomes" id="UP001596099">
    <property type="component" value="Unassembled WGS sequence"/>
</dbReference>